<dbReference type="GO" id="GO:0005524">
    <property type="term" value="F:ATP binding"/>
    <property type="evidence" value="ECO:0007669"/>
    <property type="project" value="UniProtKB-KW"/>
</dbReference>
<dbReference type="EMBL" id="JAPNKA010000001">
    <property type="protein sequence ID" value="MCY1080325.1"/>
    <property type="molecule type" value="Genomic_DNA"/>
</dbReference>
<evidence type="ECO:0000256" key="1">
    <source>
        <dbReference type="ARBA" id="ARBA00022448"/>
    </source>
</evidence>
<feature type="compositionally biased region" description="Pro residues" evidence="4">
    <location>
        <begin position="9"/>
        <end position="21"/>
    </location>
</feature>
<proteinExistence type="predicted"/>
<dbReference type="SMART" id="SM00382">
    <property type="entry name" value="AAA"/>
    <property type="match status" value="1"/>
</dbReference>
<evidence type="ECO:0000256" key="3">
    <source>
        <dbReference type="ARBA" id="ARBA00022840"/>
    </source>
</evidence>
<dbReference type="PANTHER" id="PTHR42939">
    <property type="entry name" value="ABC TRANSPORTER ATP-BINDING PROTEIN ALBC-RELATED"/>
    <property type="match status" value="1"/>
</dbReference>
<dbReference type="InterPro" id="IPR051782">
    <property type="entry name" value="ABC_Transporter_VariousFunc"/>
</dbReference>
<evidence type="ECO:0000313" key="6">
    <source>
        <dbReference type="EMBL" id="MCY1080325.1"/>
    </source>
</evidence>
<dbReference type="PANTHER" id="PTHR42939:SF1">
    <property type="entry name" value="ABC TRANSPORTER ATP-BINDING PROTEIN ALBC-RELATED"/>
    <property type="match status" value="1"/>
</dbReference>
<feature type="domain" description="ABC transporter" evidence="5">
    <location>
        <begin position="28"/>
        <end position="254"/>
    </location>
</feature>
<name>A0ABT4AF55_9BACT</name>
<gene>
    <name evidence="6" type="ORF">OV287_38320</name>
</gene>
<evidence type="ECO:0000313" key="7">
    <source>
        <dbReference type="Proteomes" id="UP001207654"/>
    </source>
</evidence>
<dbReference type="Pfam" id="PF00005">
    <property type="entry name" value="ABC_tran"/>
    <property type="match status" value="1"/>
</dbReference>
<evidence type="ECO:0000256" key="2">
    <source>
        <dbReference type="ARBA" id="ARBA00022741"/>
    </source>
</evidence>
<organism evidence="6 7">
    <name type="scientific">Archangium lansingense</name>
    <dbReference type="NCBI Taxonomy" id="2995310"/>
    <lineage>
        <taxon>Bacteria</taxon>
        <taxon>Pseudomonadati</taxon>
        <taxon>Myxococcota</taxon>
        <taxon>Myxococcia</taxon>
        <taxon>Myxococcales</taxon>
        <taxon>Cystobacterineae</taxon>
        <taxon>Archangiaceae</taxon>
        <taxon>Archangium</taxon>
    </lineage>
</organism>
<dbReference type="PROSITE" id="PS50893">
    <property type="entry name" value="ABC_TRANSPORTER_2"/>
    <property type="match status" value="1"/>
</dbReference>
<dbReference type="InterPro" id="IPR003593">
    <property type="entry name" value="AAA+_ATPase"/>
</dbReference>
<dbReference type="Gene3D" id="3.40.50.300">
    <property type="entry name" value="P-loop containing nucleotide triphosphate hydrolases"/>
    <property type="match status" value="1"/>
</dbReference>
<comment type="caution">
    <text evidence="6">The sequence shown here is derived from an EMBL/GenBank/DDBJ whole genome shotgun (WGS) entry which is preliminary data.</text>
</comment>
<evidence type="ECO:0000259" key="5">
    <source>
        <dbReference type="PROSITE" id="PS50893"/>
    </source>
</evidence>
<dbReference type="CDD" id="cd03230">
    <property type="entry name" value="ABC_DR_subfamily_A"/>
    <property type="match status" value="1"/>
</dbReference>
<dbReference type="SUPFAM" id="SSF52540">
    <property type="entry name" value="P-loop containing nucleoside triphosphate hydrolases"/>
    <property type="match status" value="1"/>
</dbReference>
<reference evidence="6 7" key="1">
    <citation type="submission" date="2022-11" db="EMBL/GenBank/DDBJ databases">
        <title>Minimal conservation of predation-associated metabolite biosynthetic gene clusters underscores biosynthetic potential of Myxococcota including descriptions for ten novel species: Archangium lansinium sp. nov., Myxococcus landrumus sp. nov., Nannocystis bai.</title>
        <authorList>
            <person name="Ahearne A."/>
            <person name="Stevens C."/>
            <person name="Phillips K."/>
        </authorList>
    </citation>
    <scope>NUCLEOTIDE SEQUENCE [LARGE SCALE GENOMIC DNA]</scope>
    <source>
        <strain evidence="6 7">MIWBW</strain>
    </source>
</reference>
<dbReference type="RefSeq" id="WP_267538996.1">
    <property type="nucleotide sequence ID" value="NZ_JAPNKA010000001.1"/>
</dbReference>
<sequence length="313" mass="35128">MSEVLESLPTPPPDVPAPAPLPEPEVILRTHGLTRAFHEVKAVNGVDLELRRGEVYGFLGRNGAGKTTTLRMLMGILRPDQGDIELLGQRVRRVRAAQKQHLGYVSQEQVFYPWMTALELGRFVSGFYPRWDDTRFQQLLRVLDVPKDRKSAQLSGGTRMKLGLALALAHRPPLLILDEPTAGLDPVARREFLDILRDQVRREGQTALFSSHLVGEVEEVAHRIGILHDGRLRFQGSLDTLRQSVRRVVLETSPEQLPYGLSLVRRERLPDGRLGLVLFGTPGDWATSPFAEVAEPLSLENIFLAYARRSDET</sequence>
<keyword evidence="3 6" id="KW-0067">ATP-binding</keyword>
<dbReference type="InterPro" id="IPR003439">
    <property type="entry name" value="ABC_transporter-like_ATP-bd"/>
</dbReference>
<dbReference type="Proteomes" id="UP001207654">
    <property type="component" value="Unassembled WGS sequence"/>
</dbReference>
<keyword evidence="7" id="KW-1185">Reference proteome</keyword>
<keyword evidence="1" id="KW-0813">Transport</keyword>
<evidence type="ECO:0000256" key="4">
    <source>
        <dbReference type="SAM" id="MobiDB-lite"/>
    </source>
</evidence>
<protein>
    <submittedName>
        <fullName evidence="6">ABC transporter ATP-binding protein</fullName>
    </submittedName>
</protein>
<dbReference type="InterPro" id="IPR027417">
    <property type="entry name" value="P-loop_NTPase"/>
</dbReference>
<accession>A0ABT4AF55</accession>
<feature type="region of interest" description="Disordered" evidence="4">
    <location>
        <begin position="1"/>
        <end position="21"/>
    </location>
</feature>
<keyword evidence="2" id="KW-0547">Nucleotide-binding</keyword>